<comment type="similarity">
    <text evidence="10">Belongs to the prokaryotic AdoMetDC family. Type 1 subfamily.</text>
</comment>
<evidence type="ECO:0000256" key="8">
    <source>
        <dbReference type="ARBA" id="ARBA00023270"/>
    </source>
</evidence>
<dbReference type="InterPro" id="IPR042286">
    <property type="entry name" value="AdoMetDC_C"/>
</dbReference>
<gene>
    <name evidence="11" type="primary">speD</name>
    <name evidence="10" type="synonym">speH</name>
    <name evidence="11" type="ORF">ABDB84_09880</name>
</gene>
<feature type="site" description="Cleavage (non-hydrolytic); by autolysis" evidence="10">
    <location>
        <begin position="65"/>
        <end position="66"/>
    </location>
</feature>
<feature type="modified residue" description="Pyruvic acid (Ser); by autocatalysis" evidence="10">
    <location>
        <position position="66"/>
    </location>
</feature>
<reference evidence="11 12" key="1">
    <citation type="journal article" date="2018" name="Int. J. Syst. Evol. Microbiol.">
        <title>Uliginosibacterium sediminicola sp. nov., isolated from freshwater sediment.</title>
        <authorList>
            <person name="Hwang W.M."/>
            <person name="Kim S.M."/>
            <person name="Kang K."/>
            <person name="Ahn T.Y."/>
        </authorList>
    </citation>
    <scope>NUCLEOTIDE SEQUENCE [LARGE SCALE GENOMIC DNA]</scope>
    <source>
        <strain evidence="11 12">M1-21</strain>
    </source>
</reference>
<dbReference type="Gene3D" id="3.30.360.110">
    <property type="entry name" value="S-adenosylmethionine decarboxylase domain"/>
    <property type="match status" value="1"/>
</dbReference>
<comment type="subunit">
    <text evidence="10">Heterotetramer of two alpha and two beta chains arranged as a dimer of alpha/beta heterodimers.</text>
</comment>
<evidence type="ECO:0000256" key="10">
    <source>
        <dbReference type="HAMAP-Rule" id="MF_00464"/>
    </source>
</evidence>
<evidence type="ECO:0000256" key="2">
    <source>
        <dbReference type="ARBA" id="ARBA00022793"/>
    </source>
</evidence>
<keyword evidence="5 10" id="KW-0620">Polyamine biosynthesis</keyword>
<name>A0ABU9YYL9_9RHOO</name>
<evidence type="ECO:0000256" key="7">
    <source>
        <dbReference type="ARBA" id="ARBA00023239"/>
    </source>
</evidence>
<feature type="chain" id="PRO_5044939256" description="S-adenosylmethionine decarboxylase alpha chain" evidence="10">
    <location>
        <begin position="66"/>
        <end position="121"/>
    </location>
</feature>
<evidence type="ECO:0000256" key="3">
    <source>
        <dbReference type="ARBA" id="ARBA00022813"/>
    </source>
</evidence>
<keyword evidence="12" id="KW-1185">Reference proteome</keyword>
<evidence type="ECO:0000313" key="12">
    <source>
        <dbReference type="Proteomes" id="UP001410394"/>
    </source>
</evidence>
<keyword evidence="3 10" id="KW-0068">Autocatalytic cleavage</keyword>
<dbReference type="InterPro" id="IPR003826">
    <property type="entry name" value="AdoMetDC_fam_prok"/>
</dbReference>
<dbReference type="SUPFAM" id="SSF56276">
    <property type="entry name" value="S-adenosylmethionine decarboxylase"/>
    <property type="match status" value="1"/>
</dbReference>
<keyword evidence="7 10" id="KW-0456">Lyase</keyword>
<comment type="PTM">
    <text evidence="10">Is synthesized initially as an inactive proenzyme. Formation of the active enzyme involves a self-maturation process in which the active site pyruvoyl group is generated from an internal serine residue via an autocatalytic post-translational modification. Two non-identical subunits are generated from the proenzyme in this reaction, and the pyruvate is formed at the N-terminus of the alpha chain, which is derived from the carboxyl end of the proenzyme. The post-translation cleavage follows an unusual pathway, termed non-hydrolytic serinolysis, in which the side chain hydroxyl group of the serine supplies its oxygen atom to form the C-terminus of the beta chain, while the remainder of the serine residue undergoes an oxidative deamination to produce ammonia and the pyruvoyl group blocking the N-terminus of the alpha chain.</text>
</comment>
<dbReference type="GO" id="GO:0004014">
    <property type="term" value="F:adenosylmethionine decarboxylase activity"/>
    <property type="evidence" value="ECO:0007669"/>
    <property type="project" value="UniProtKB-EC"/>
</dbReference>
<dbReference type="HAMAP" id="MF_00464">
    <property type="entry name" value="AdoMetDC_1"/>
    <property type="match status" value="1"/>
</dbReference>
<feature type="active site" description="Proton donor; for catalytic activity" evidence="10">
    <location>
        <position position="86"/>
    </location>
</feature>
<keyword evidence="2 10" id="KW-0210">Decarboxylase</keyword>
<dbReference type="PANTHER" id="PTHR33866">
    <property type="entry name" value="S-ADENOSYLMETHIONINE DECARBOXYLASE PROENZYME"/>
    <property type="match status" value="1"/>
</dbReference>
<evidence type="ECO:0000256" key="4">
    <source>
        <dbReference type="ARBA" id="ARBA00023066"/>
    </source>
</evidence>
<dbReference type="Proteomes" id="UP001410394">
    <property type="component" value="Unassembled WGS sequence"/>
</dbReference>
<evidence type="ECO:0000256" key="9">
    <source>
        <dbReference type="ARBA" id="ARBA00023317"/>
    </source>
</evidence>
<comment type="pathway">
    <text evidence="10">Amine and polyamine biosynthesis; S-adenosylmethioninamine biosynthesis; S-adenosylmethioninamine from S-adenosyl-L-methionine: step 1/1.</text>
</comment>
<keyword evidence="6 10" id="KW-0865">Zymogen</keyword>
<sequence>MSSSGAGRHLLLDLNLADSRHLSDVAGIERLLREAASLAGATVIHAHFHHFGPDMGVTGMLLLQESHISIHTWPEHAYAAVDIFMCGDARPELAASHIESGLHGKASSIRVLERQPAAVSV</sequence>
<comment type="catalytic activity">
    <reaction evidence="10">
        <text>S-adenosyl-L-methionine + H(+) = S-adenosyl 3-(methylsulfanyl)propylamine + CO2</text>
        <dbReference type="Rhea" id="RHEA:15981"/>
        <dbReference type="ChEBI" id="CHEBI:15378"/>
        <dbReference type="ChEBI" id="CHEBI:16526"/>
        <dbReference type="ChEBI" id="CHEBI:57443"/>
        <dbReference type="ChEBI" id="CHEBI:59789"/>
        <dbReference type="EC" id="4.1.1.50"/>
    </reaction>
</comment>
<proteinExistence type="inferred from homology"/>
<feature type="active site" description="Schiff-base intermediate with substrate; via pyruvic acid" evidence="10">
    <location>
        <position position="66"/>
    </location>
</feature>
<feature type="active site" description="Proton acceptor; for processing activity" evidence="10">
    <location>
        <position position="71"/>
    </location>
</feature>
<dbReference type="NCBIfam" id="TIGR03330">
    <property type="entry name" value="SAM_DCase_Bsu"/>
    <property type="match status" value="1"/>
</dbReference>
<evidence type="ECO:0000256" key="6">
    <source>
        <dbReference type="ARBA" id="ARBA00023145"/>
    </source>
</evidence>
<dbReference type="Gene3D" id="3.30.160.750">
    <property type="match status" value="1"/>
</dbReference>
<evidence type="ECO:0000256" key="1">
    <source>
        <dbReference type="ARBA" id="ARBA00022691"/>
    </source>
</evidence>
<keyword evidence="1 10" id="KW-0949">S-adenosyl-L-methionine</keyword>
<comment type="function">
    <text evidence="10">Catalyzes the decarboxylation of S-adenosylmethionine to S-adenosylmethioninamine (dcAdoMet), the propylamine donor required for the synthesis of the polyamines spermine and spermidine from the diamine putrescine.</text>
</comment>
<dbReference type="EC" id="4.1.1.50" evidence="10"/>
<dbReference type="Pfam" id="PF02675">
    <property type="entry name" value="AdoMet_dc"/>
    <property type="match status" value="1"/>
</dbReference>
<comment type="cofactor">
    <cofactor evidence="10">
        <name>pyruvate</name>
        <dbReference type="ChEBI" id="CHEBI:15361"/>
    </cofactor>
    <text evidence="10">Binds 1 pyruvoyl group covalently per subunit.</text>
</comment>
<evidence type="ECO:0000256" key="5">
    <source>
        <dbReference type="ARBA" id="ARBA00023115"/>
    </source>
</evidence>
<keyword evidence="4 10" id="KW-0745">Spermidine biosynthesis</keyword>
<dbReference type="InterPro" id="IPR017716">
    <property type="entry name" value="S-AdoMet_deCOase_pro-enz"/>
</dbReference>
<accession>A0ABU9YYL9</accession>
<protein>
    <recommendedName>
        <fullName evidence="10">S-adenosylmethionine decarboxylase proenzyme</fullName>
        <shortName evidence="10">AdoMetDC</shortName>
        <shortName evidence="10">SAMDC</shortName>
        <ecNumber evidence="10">4.1.1.50</ecNumber>
    </recommendedName>
    <component>
        <recommendedName>
            <fullName evidence="10">S-adenosylmethionine decarboxylase beta chain</fullName>
        </recommendedName>
    </component>
    <component>
        <recommendedName>
            <fullName evidence="10">S-adenosylmethionine decarboxylase alpha chain</fullName>
        </recommendedName>
    </component>
</protein>
<dbReference type="InterPro" id="IPR042284">
    <property type="entry name" value="AdoMetDC_N"/>
</dbReference>
<evidence type="ECO:0000313" key="11">
    <source>
        <dbReference type="EMBL" id="MEN3068788.1"/>
    </source>
</evidence>
<dbReference type="EMBL" id="JBDIVE010000004">
    <property type="protein sequence ID" value="MEN3068788.1"/>
    <property type="molecule type" value="Genomic_DNA"/>
</dbReference>
<dbReference type="InterPro" id="IPR016067">
    <property type="entry name" value="S-AdoMet_deCO2ase_core"/>
</dbReference>
<keyword evidence="8 10" id="KW-0704">Schiff base</keyword>
<dbReference type="PANTHER" id="PTHR33866:SF2">
    <property type="entry name" value="S-ADENOSYLMETHIONINE DECARBOXYLASE PROENZYME"/>
    <property type="match status" value="1"/>
</dbReference>
<organism evidence="11 12">
    <name type="scientific">Uliginosibacterium sediminicola</name>
    <dbReference type="NCBI Taxonomy" id="2024550"/>
    <lineage>
        <taxon>Bacteria</taxon>
        <taxon>Pseudomonadati</taxon>
        <taxon>Pseudomonadota</taxon>
        <taxon>Betaproteobacteria</taxon>
        <taxon>Rhodocyclales</taxon>
        <taxon>Zoogloeaceae</taxon>
        <taxon>Uliginosibacterium</taxon>
    </lineage>
</organism>
<keyword evidence="9 10" id="KW-0670">Pyruvate</keyword>
<comment type="caution">
    <text evidence="11">The sequence shown here is derived from an EMBL/GenBank/DDBJ whole genome shotgun (WGS) entry which is preliminary data.</text>
</comment>
<feature type="chain" id="PRO_5044939255" description="S-adenosylmethionine decarboxylase beta chain" evidence="10">
    <location>
        <begin position="1"/>
        <end position="65"/>
    </location>
</feature>
<dbReference type="RefSeq" id="WP_345919557.1">
    <property type="nucleotide sequence ID" value="NZ_JBDIVE010000004.1"/>
</dbReference>